<keyword evidence="1" id="KW-0732">Signal</keyword>
<sequence>MNTTAQALVFAIASVAAAAAIGTTLADRSAAPATEVVKLERVVVVGKRAQPVALLQLPKVIVEGHRVA</sequence>
<dbReference type="RefSeq" id="WP_320423961.1">
    <property type="nucleotide sequence ID" value="NZ_JAXCLA010000005.1"/>
</dbReference>
<dbReference type="Proteomes" id="UP001285263">
    <property type="component" value="Unassembled WGS sequence"/>
</dbReference>
<evidence type="ECO:0000313" key="3">
    <source>
        <dbReference type="Proteomes" id="UP001285263"/>
    </source>
</evidence>
<organism evidence="2 3">
    <name type="scientific">Roseateles agri</name>
    <dbReference type="NCBI Taxonomy" id="3098619"/>
    <lineage>
        <taxon>Bacteria</taxon>
        <taxon>Pseudomonadati</taxon>
        <taxon>Pseudomonadota</taxon>
        <taxon>Betaproteobacteria</taxon>
        <taxon>Burkholderiales</taxon>
        <taxon>Sphaerotilaceae</taxon>
        <taxon>Roseateles</taxon>
    </lineage>
</organism>
<evidence type="ECO:0000256" key="1">
    <source>
        <dbReference type="SAM" id="SignalP"/>
    </source>
</evidence>
<reference evidence="2 3" key="1">
    <citation type="submission" date="2023-11" db="EMBL/GenBank/DDBJ databases">
        <title>Paucibacter sp. nov., isolated from fresh soil in Korea.</title>
        <authorList>
            <person name="Le N.T.T."/>
        </authorList>
    </citation>
    <scope>NUCLEOTIDE SEQUENCE [LARGE SCALE GENOMIC DNA]</scope>
    <source>
        <strain evidence="2 3">R3-3</strain>
    </source>
</reference>
<protein>
    <recommendedName>
        <fullName evidence="4">Flp pilus assembly protein CpaB</fullName>
    </recommendedName>
</protein>
<feature type="signal peptide" evidence="1">
    <location>
        <begin position="1"/>
        <end position="26"/>
    </location>
</feature>
<dbReference type="EMBL" id="JAXCLA010000005">
    <property type="protein sequence ID" value="MDY0746060.1"/>
    <property type="molecule type" value="Genomic_DNA"/>
</dbReference>
<evidence type="ECO:0008006" key="4">
    <source>
        <dbReference type="Google" id="ProtNLM"/>
    </source>
</evidence>
<gene>
    <name evidence="2" type="ORF">SNE35_16185</name>
</gene>
<feature type="chain" id="PRO_5045648782" description="Flp pilus assembly protein CpaB" evidence="1">
    <location>
        <begin position="27"/>
        <end position="68"/>
    </location>
</feature>
<name>A0ABU5DIE7_9BURK</name>
<keyword evidence="3" id="KW-1185">Reference proteome</keyword>
<accession>A0ABU5DIE7</accession>
<comment type="caution">
    <text evidence="2">The sequence shown here is derived from an EMBL/GenBank/DDBJ whole genome shotgun (WGS) entry which is preliminary data.</text>
</comment>
<evidence type="ECO:0000313" key="2">
    <source>
        <dbReference type="EMBL" id="MDY0746060.1"/>
    </source>
</evidence>
<proteinExistence type="predicted"/>